<gene>
    <name evidence="2" type="ORF">FRUB_10422</name>
</gene>
<dbReference type="Proteomes" id="UP000214646">
    <property type="component" value="Unassembled WGS sequence"/>
</dbReference>
<feature type="transmembrane region" description="Helical" evidence="1">
    <location>
        <begin position="390"/>
        <end position="411"/>
    </location>
</feature>
<keyword evidence="1" id="KW-0472">Membrane</keyword>
<proteinExistence type="predicted"/>
<dbReference type="SUPFAM" id="SSF111369">
    <property type="entry name" value="HlyD-like secretion proteins"/>
    <property type="match status" value="1"/>
</dbReference>
<protein>
    <submittedName>
        <fullName evidence="2">Uncharacterized protein</fullName>
    </submittedName>
</protein>
<dbReference type="AlphaFoldDB" id="A0A225CYM9"/>
<accession>A0A225CYM9</accession>
<evidence type="ECO:0000313" key="2">
    <source>
        <dbReference type="EMBL" id="OWK34451.1"/>
    </source>
</evidence>
<organism evidence="2 3">
    <name type="scientific">Fimbriiglobus ruber</name>
    <dbReference type="NCBI Taxonomy" id="1908690"/>
    <lineage>
        <taxon>Bacteria</taxon>
        <taxon>Pseudomonadati</taxon>
        <taxon>Planctomycetota</taxon>
        <taxon>Planctomycetia</taxon>
        <taxon>Gemmatales</taxon>
        <taxon>Gemmataceae</taxon>
        <taxon>Fimbriiglobus</taxon>
    </lineage>
</organism>
<dbReference type="EMBL" id="NIDE01000020">
    <property type="protein sequence ID" value="OWK34451.1"/>
    <property type="molecule type" value="Genomic_DNA"/>
</dbReference>
<name>A0A225CYM9_9BACT</name>
<evidence type="ECO:0000256" key="1">
    <source>
        <dbReference type="SAM" id="Phobius"/>
    </source>
</evidence>
<comment type="caution">
    <text evidence="2">The sequence shown here is derived from an EMBL/GenBank/DDBJ whole genome shotgun (WGS) entry which is preliminary data.</text>
</comment>
<sequence length="718" mass="80230">MSKIENAPEQSAKNKFSRQIDSAFEEASKLAGSSFAPTEFYEKFLNIAMGAIDAPAGVVWLRTPQGFLQIACQLNLDKVGLDAKRGGRQCHNEILRQVFQATPARPVMVEPQGRLTGVTNTEPGSVPAANLTDYYTLFAPIVNQEKQPFGLLELFHDPALDPRMYQTFLQYTTQMAGYASQYHQFSNARQSAGLEKVFAQVEAFAKQVHSSLNPTEVAYHVANEGRRLIECDRLCVGVRHGKKVTVEAVSGADVVEKASTHVRRMKNLFDAVLKFGDRLVYKGEKDEGLPPDVSHALDEYLSESQPKLLVVTPVRDDREKDNGRPARSVLLMESFNPPEKIEPLIQKLDLVTKHAAGALYNAAEMKRVPFGFIWRPLGKIQEGLGGKNRFYIALGVAAVAILAAVMVLVPYPLKVEAKGEFLPQVVVQAYAPTEGEVRDFLYKPGDRVKPNAKLISLFSPTFQEKYMKASGELMAAQGKVDGYRTVLAQKSLPANDELNLRREIAKESATVESQRAFIKQLTEIYNMVPGKPGEFNALAPRIDLDRSIPFQVGDYLVLNSDNRDQLKGRTVKPNEPLMRLGMVDGPWRVELKIPQRNIGHIAHALATEGMHNKDKDGKKYLDVDVLLASETDTSYPGRLYQEDLAAEAVPNKDDHNESEPVVQAYVRVDQEDGRRIPLELRKAGVEARTRVRCGPQPLGYSLFHGVWEWFYEKVVFFF</sequence>
<keyword evidence="1" id="KW-0812">Transmembrane</keyword>
<evidence type="ECO:0000313" key="3">
    <source>
        <dbReference type="Proteomes" id="UP000214646"/>
    </source>
</evidence>
<reference evidence="3" key="1">
    <citation type="submission" date="2017-06" db="EMBL/GenBank/DDBJ databases">
        <title>Genome analysis of Fimbriiglobus ruber SP5, the first member of the order Planctomycetales with confirmed chitinolytic capability.</title>
        <authorList>
            <person name="Ravin N.V."/>
            <person name="Rakitin A.L."/>
            <person name="Ivanova A.A."/>
            <person name="Beletsky A.V."/>
            <person name="Kulichevskaya I.S."/>
            <person name="Mardanov A.V."/>
            <person name="Dedysh S.N."/>
        </authorList>
    </citation>
    <scope>NUCLEOTIDE SEQUENCE [LARGE SCALE GENOMIC DNA]</scope>
    <source>
        <strain evidence="3">SP5</strain>
    </source>
</reference>
<keyword evidence="1" id="KW-1133">Transmembrane helix</keyword>
<dbReference type="OrthoDB" id="248877at2"/>
<dbReference type="RefSeq" id="WP_088260732.1">
    <property type="nucleotide sequence ID" value="NZ_NIDE01000020.1"/>
</dbReference>
<keyword evidence="3" id="KW-1185">Reference proteome</keyword>